<evidence type="ECO:0000313" key="2">
    <source>
        <dbReference type="EMBL" id="WVZ67408.1"/>
    </source>
</evidence>
<dbReference type="EMBL" id="CP144748">
    <property type="protein sequence ID" value="WVZ67408.1"/>
    <property type="molecule type" value="Genomic_DNA"/>
</dbReference>
<dbReference type="InterPro" id="IPR001810">
    <property type="entry name" value="F-box_dom"/>
</dbReference>
<dbReference type="InterPro" id="IPR005174">
    <property type="entry name" value="KIB1-4_b-propeller"/>
</dbReference>
<protein>
    <recommendedName>
        <fullName evidence="1">F-box domain-containing protein</fullName>
    </recommendedName>
</protein>
<feature type="domain" description="F-box" evidence="1">
    <location>
        <begin position="6"/>
        <end position="52"/>
    </location>
</feature>
<dbReference type="Gene3D" id="2.130.10.10">
    <property type="entry name" value="YVTN repeat-like/Quinoprotein amine dehydrogenase"/>
    <property type="match status" value="1"/>
</dbReference>
<keyword evidence="3" id="KW-1185">Reference proteome</keyword>
<dbReference type="Proteomes" id="UP001341281">
    <property type="component" value="Chromosome 04"/>
</dbReference>
<dbReference type="PROSITE" id="PS50181">
    <property type="entry name" value="FBOX"/>
    <property type="match status" value="1"/>
</dbReference>
<dbReference type="PANTHER" id="PTHR35546">
    <property type="entry name" value="F-BOX PROTEIN INTERACTION DOMAIN PROTEIN-RELATED"/>
    <property type="match status" value="1"/>
</dbReference>
<dbReference type="SUPFAM" id="SSF63829">
    <property type="entry name" value="Calcium-dependent phosphotriesterase"/>
    <property type="match status" value="1"/>
</dbReference>
<dbReference type="SMART" id="SM00256">
    <property type="entry name" value="FBOX"/>
    <property type="match status" value="1"/>
</dbReference>
<reference evidence="2 3" key="1">
    <citation type="submission" date="2024-02" db="EMBL/GenBank/DDBJ databases">
        <title>High-quality chromosome-scale genome assembly of Pensacola bahiagrass (Paspalum notatum Flugge var. saurae).</title>
        <authorList>
            <person name="Vega J.M."/>
            <person name="Podio M."/>
            <person name="Orjuela J."/>
            <person name="Siena L.A."/>
            <person name="Pessino S.C."/>
            <person name="Combes M.C."/>
            <person name="Mariac C."/>
            <person name="Albertini E."/>
            <person name="Pupilli F."/>
            <person name="Ortiz J.P.A."/>
            <person name="Leblanc O."/>
        </authorList>
    </citation>
    <scope>NUCLEOTIDE SEQUENCE [LARGE SCALE GENOMIC DNA]</scope>
    <source>
        <strain evidence="2">R1</strain>
        <tissue evidence="2">Leaf</tissue>
    </source>
</reference>
<dbReference type="Pfam" id="PF03478">
    <property type="entry name" value="Beta-prop_KIB1-4"/>
    <property type="match status" value="1"/>
</dbReference>
<name>A0AAQ3WMW1_PASNO</name>
<dbReference type="AlphaFoldDB" id="A0AAQ3WMW1"/>
<proteinExistence type="predicted"/>
<dbReference type="PANTHER" id="PTHR35546:SF80">
    <property type="entry name" value="F-BOX DOMAIN CONTAINING PROTEIN EXPRESSED"/>
    <property type="match status" value="1"/>
</dbReference>
<dbReference type="Gene3D" id="1.20.1280.50">
    <property type="match status" value="1"/>
</dbReference>
<dbReference type="InterPro" id="IPR055290">
    <property type="entry name" value="At3g26010-like"/>
</dbReference>
<accession>A0AAQ3WMW1</accession>
<dbReference type="InterPro" id="IPR015943">
    <property type="entry name" value="WD40/YVTN_repeat-like_dom_sf"/>
</dbReference>
<dbReference type="SUPFAM" id="SSF81383">
    <property type="entry name" value="F-box domain"/>
    <property type="match status" value="1"/>
</dbReference>
<dbReference type="InterPro" id="IPR036047">
    <property type="entry name" value="F-box-like_dom_sf"/>
</dbReference>
<organism evidence="2 3">
    <name type="scientific">Paspalum notatum var. saurae</name>
    <dbReference type="NCBI Taxonomy" id="547442"/>
    <lineage>
        <taxon>Eukaryota</taxon>
        <taxon>Viridiplantae</taxon>
        <taxon>Streptophyta</taxon>
        <taxon>Embryophyta</taxon>
        <taxon>Tracheophyta</taxon>
        <taxon>Spermatophyta</taxon>
        <taxon>Magnoliopsida</taxon>
        <taxon>Liliopsida</taxon>
        <taxon>Poales</taxon>
        <taxon>Poaceae</taxon>
        <taxon>PACMAD clade</taxon>
        <taxon>Panicoideae</taxon>
        <taxon>Andropogonodae</taxon>
        <taxon>Paspaleae</taxon>
        <taxon>Paspalinae</taxon>
        <taxon>Paspalum</taxon>
    </lineage>
</organism>
<dbReference type="CDD" id="cd22157">
    <property type="entry name" value="F-box_AtFBW1-like"/>
    <property type="match status" value="1"/>
</dbReference>
<dbReference type="Pfam" id="PF12937">
    <property type="entry name" value="F-box-like"/>
    <property type="match status" value="1"/>
</dbReference>
<evidence type="ECO:0000259" key="1">
    <source>
        <dbReference type="PROSITE" id="PS50181"/>
    </source>
</evidence>
<evidence type="ECO:0000313" key="3">
    <source>
        <dbReference type="Proteomes" id="UP001341281"/>
    </source>
</evidence>
<gene>
    <name evidence="2" type="ORF">U9M48_016484</name>
</gene>
<sequence>MEQPTSSSPASLPEDIVVDILSRLPVASLCRCKCVCRRWRHLIVHPEHRRRLVQTLSGFFSHLSLDDDAAAVYPPPWRFTASSALEPPHAVAVDTAFSFLPSSYLSNDTELLDSCNGLLLLRCCRASSSSWSRHLVLASYVYVVCNPATEQWVELPAPRHAPGAFGLRSDRLAGRRRTRTAALAFDPADASSPARFHVLQLVERETIYPSLLWPAHCFVVAAVEIYSSQTRSWDLADCSEWSDLPCTGQAAYHDGSLHFTTGDGAVLSVDTQAQEFRVTRVMPARSVFGGAGCFVGRSRGRLLYVHTGSTSPSMSVYALETRQGRRERWVIRHYADAVGQFGKTLFKENYGVVAIHPDGNVIFLFDGSRGILMAYDMGRRTVRDVQHLAGSSPYYPFFPYIPLYSSETLT</sequence>